<dbReference type="Proteomes" id="UP000252800">
    <property type="component" value="Unassembled WGS sequence"/>
</dbReference>
<dbReference type="EMBL" id="LEOY01000003">
    <property type="protein sequence ID" value="RBR31066.1"/>
    <property type="molecule type" value="Genomic_DNA"/>
</dbReference>
<sequence>MQIESHNRKEKMIQLSEKLLMVEKDRQHGSQGYAVNKVIEMMRETIKNTSREEPK</sequence>
<accession>A0A366SJ28</accession>
<name>A0A366SJ28_9ENTE</name>
<proteinExistence type="predicted"/>
<gene>
    <name evidence="1" type="ORF">EB18_00539</name>
</gene>
<comment type="caution">
    <text evidence="1">The sequence shown here is derived from an EMBL/GenBank/DDBJ whole genome shotgun (WGS) entry which is preliminary data.</text>
</comment>
<evidence type="ECO:0000313" key="1">
    <source>
        <dbReference type="EMBL" id="RBR31066.1"/>
    </source>
</evidence>
<dbReference type="RefSeq" id="WP_162781750.1">
    <property type="nucleotide sequence ID" value="NZ_JBECZC010000004.1"/>
</dbReference>
<dbReference type="AlphaFoldDB" id="A0A366SJ28"/>
<reference evidence="1 2" key="1">
    <citation type="submission" date="2015-06" db="EMBL/GenBank/DDBJ databases">
        <title>The Genome Sequence of Enterococcus cecorum 170AEA1.</title>
        <authorList>
            <consortium name="The Broad Institute Genomics Platform"/>
            <consortium name="The Broad Institute Genome Sequencing Center for Infectious Disease"/>
            <person name="Earl A.M."/>
            <person name="Van Tyne D."/>
            <person name="Lebreton F."/>
            <person name="Saavedra J.T."/>
            <person name="Gilmore M.S."/>
            <person name="Manson McGuire A."/>
            <person name="Clock S."/>
            <person name="Crupain M."/>
            <person name="Rangan U."/>
            <person name="Young S."/>
            <person name="Abouelleil A."/>
            <person name="Cao P."/>
            <person name="Chapman S.B."/>
            <person name="Griggs A."/>
            <person name="Priest M."/>
            <person name="Shea T."/>
            <person name="Wortman J."/>
            <person name="Nusbaum C."/>
            <person name="Birren B."/>
        </authorList>
    </citation>
    <scope>NUCLEOTIDE SEQUENCE [LARGE SCALE GENOMIC DNA]</scope>
    <source>
        <strain evidence="1 2">170AEA1</strain>
    </source>
</reference>
<protein>
    <submittedName>
        <fullName evidence="1">Uncharacterized protein</fullName>
    </submittedName>
</protein>
<evidence type="ECO:0000313" key="2">
    <source>
        <dbReference type="Proteomes" id="UP000252800"/>
    </source>
</evidence>
<organism evidence="1 2">
    <name type="scientific">Enterococcus cecorum</name>
    <dbReference type="NCBI Taxonomy" id="44008"/>
    <lineage>
        <taxon>Bacteria</taxon>
        <taxon>Bacillati</taxon>
        <taxon>Bacillota</taxon>
        <taxon>Bacilli</taxon>
        <taxon>Lactobacillales</taxon>
        <taxon>Enterococcaceae</taxon>
        <taxon>Enterococcus</taxon>
    </lineage>
</organism>